<dbReference type="Proteomes" id="UP001239522">
    <property type="component" value="Chromosome"/>
</dbReference>
<feature type="transmembrane region" description="Helical" evidence="1">
    <location>
        <begin position="114"/>
        <end position="134"/>
    </location>
</feature>
<keyword evidence="1" id="KW-1133">Transmembrane helix</keyword>
<keyword evidence="1" id="KW-0472">Membrane</keyword>
<feature type="transmembrane region" description="Helical" evidence="1">
    <location>
        <begin position="33"/>
        <end position="50"/>
    </location>
</feature>
<keyword evidence="3" id="KW-1185">Reference proteome</keyword>
<dbReference type="EMBL" id="CP120997">
    <property type="protein sequence ID" value="WLQ36083.1"/>
    <property type="molecule type" value="Genomic_DNA"/>
</dbReference>
<keyword evidence="1" id="KW-0812">Transmembrane</keyword>
<feature type="transmembrane region" description="Helical" evidence="1">
    <location>
        <begin position="86"/>
        <end position="102"/>
    </location>
</feature>
<name>A0ABY9HNF1_9ACTN</name>
<sequence>MSGSSRARAGRTEAPKRDIPATGMAAPLHLGRIAALFGLLVVGILVGIAGALVQPAWFPGGLVLALAAAAGLFFGGRTLTGTQSGAMVPAAGWLISVIFLLGGRPEGDYVFGDALGLALFMLGGMAIAVICATLPRTPR</sequence>
<dbReference type="InterPro" id="IPR046095">
    <property type="entry name" value="DUF6113"/>
</dbReference>
<protein>
    <submittedName>
        <fullName evidence="2">DUF6113 family protein</fullName>
    </submittedName>
</protein>
<evidence type="ECO:0000313" key="3">
    <source>
        <dbReference type="Proteomes" id="UP001239522"/>
    </source>
</evidence>
<reference evidence="2 3" key="1">
    <citation type="submission" date="2023-03" db="EMBL/GenBank/DDBJ databases">
        <title>Isolation and description of six Streptomyces strains from soil environments, able to metabolize different microbial glucans.</title>
        <authorList>
            <person name="Widen T."/>
            <person name="Larsbrink J."/>
        </authorList>
    </citation>
    <scope>NUCLEOTIDE SEQUENCE [LARGE SCALE GENOMIC DNA]</scope>
    <source>
        <strain evidence="2 3">Mut1</strain>
    </source>
</reference>
<accession>A0ABY9HNF1</accession>
<dbReference type="RefSeq" id="WP_306057139.1">
    <property type="nucleotide sequence ID" value="NZ_CP120997.1"/>
</dbReference>
<gene>
    <name evidence="2" type="ORF">P8A18_22805</name>
</gene>
<feature type="transmembrane region" description="Helical" evidence="1">
    <location>
        <begin position="56"/>
        <end position="74"/>
    </location>
</feature>
<proteinExistence type="predicted"/>
<evidence type="ECO:0000256" key="1">
    <source>
        <dbReference type="SAM" id="Phobius"/>
    </source>
</evidence>
<dbReference type="Pfam" id="PF19608">
    <property type="entry name" value="DUF6113"/>
    <property type="match status" value="1"/>
</dbReference>
<organism evidence="2 3">
    <name type="scientific">Streptomyces castrisilvae</name>
    <dbReference type="NCBI Taxonomy" id="3033811"/>
    <lineage>
        <taxon>Bacteria</taxon>
        <taxon>Bacillati</taxon>
        <taxon>Actinomycetota</taxon>
        <taxon>Actinomycetes</taxon>
        <taxon>Kitasatosporales</taxon>
        <taxon>Streptomycetaceae</taxon>
        <taxon>Streptomyces</taxon>
    </lineage>
</organism>
<evidence type="ECO:0000313" key="2">
    <source>
        <dbReference type="EMBL" id="WLQ36083.1"/>
    </source>
</evidence>